<geneLocation type="plasmid" evidence="2 3">
    <name>unnamed</name>
</geneLocation>
<keyword evidence="3" id="KW-1185">Reference proteome</keyword>
<keyword evidence="2" id="KW-0614">Plasmid</keyword>
<dbReference type="Gene3D" id="3.40.50.880">
    <property type="match status" value="1"/>
</dbReference>
<dbReference type="PANTHER" id="PTHR43130">
    <property type="entry name" value="ARAC-FAMILY TRANSCRIPTIONAL REGULATOR"/>
    <property type="match status" value="1"/>
</dbReference>
<name>A0ABY7LGS1_9GAMM</name>
<evidence type="ECO:0000259" key="1">
    <source>
        <dbReference type="Pfam" id="PF01965"/>
    </source>
</evidence>
<gene>
    <name evidence="2" type="ORF">N7E60_16830</name>
</gene>
<evidence type="ECO:0000313" key="2">
    <source>
        <dbReference type="EMBL" id="WBA16398.1"/>
    </source>
</evidence>
<evidence type="ECO:0000313" key="3">
    <source>
        <dbReference type="Proteomes" id="UP001164676"/>
    </source>
</evidence>
<dbReference type="InterPro" id="IPR002818">
    <property type="entry name" value="DJ-1/PfpI"/>
</dbReference>
<proteinExistence type="predicted"/>
<dbReference type="PANTHER" id="PTHR43130:SF2">
    <property type="entry name" value="DJ-1_PFPI DOMAIN-CONTAINING PROTEIN"/>
    <property type="match status" value="1"/>
</dbReference>
<reference evidence="2" key="1">
    <citation type="submission" date="2022-09" db="EMBL/GenBank/DDBJ databases">
        <authorList>
            <person name="Li Z.-J."/>
        </authorList>
    </citation>
    <scope>NUCLEOTIDE SEQUENCE</scope>
    <source>
        <strain evidence="2">TGB10</strain>
        <plasmid evidence="2">unnamed</plasmid>
    </source>
</reference>
<dbReference type="InterPro" id="IPR029062">
    <property type="entry name" value="Class_I_gatase-like"/>
</dbReference>
<dbReference type="Pfam" id="PF01965">
    <property type="entry name" value="DJ-1_PfpI"/>
    <property type="match status" value="1"/>
</dbReference>
<dbReference type="SUPFAM" id="SSF52317">
    <property type="entry name" value="Class I glutamine amidotransferase-like"/>
    <property type="match status" value="1"/>
</dbReference>
<sequence length="205" mass="22204">MYTVAIVLFDAFTDIDFFLMRDIFGRLPQHWNVRVLGTKSEHISTLGLSVTTDGELSEASEADVVLITSGYKGVPAALNDDAFMKALSLNPNHQLIGSICAGSFILYRLGLLGGRQLTTHPDAKPALEAMGAEVQDQPLVIDGNIATAGGCLSALYLTGWVTERLFDTNVRREMHRQLLPAGQAATYEALIEETIQSAKVTPLPT</sequence>
<accession>A0ABY7LGS1</accession>
<organism evidence="2 3">
    <name type="scientific">Salinivibrio proteolyticus</name>
    <dbReference type="NCBI Taxonomy" id="334715"/>
    <lineage>
        <taxon>Bacteria</taxon>
        <taxon>Pseudomonadati</taxon>
        <taxon>Pseudomonadota</taxon>
        <taxon>Gammaproteobacteria</taxon>
        <taxon>Vibrionales</taxon>
        <taxon>Vibrionaceae</taxon>
        <taxon>Salinivibrio</taxon>
    </lineage>
</organism>
<dbReference type="EMBL" id="CP114585">
    <property type="protein sequence ID" value="WBA16398.1"/>
    <property type="molecule type" value="Genomic_DNA"/>
</dbReference>
<dbReference type="InterPro" id="IPR052158">
    <property type="entry name" value="INH-QAR"/>
</dbReference>
<dbReference type="Proteomes" id="UP001164676">
    <property type="component" value="Plasmid unnamed"/>
</dbReference>
<feature type="domain" description="DJ-1/PfpI" evidence="1">
    <location>
        <begin position="3"/>
        <end position="155"/>
    </location>
</feature>
<protein>
    <submittedName>
        <fullName evidence="2">DJ-1/PfpI family protein</fullName>
    </submittedName>
</protein>
<dbReference type="RefSeq" id="WP_269598744.1">
    <property type="nucleotide sequence ID" value="NZ_CP114585.1"/>
</dbReference>